<evidence type="ECO:0000313" key="3">
    <source>
        <dbReference type="Proteomes" id="UP001596162"/>
    </source>
</evidence>
<dbReference type="PANTHER" id="PTHR33706">
    <property type="entry name" value="MORN VARIANT REPEAT PROTEIN"/>
    <property type="match status" value="1"/>
</dbReference>
<accession>A0ABW0C5A6</accession>
<dbReference type="SUPFAM" id="SSF82185">
    <property type="entry name" value="Histone H3 K4-specific methyltransferase SET7/9 N-terminal domain"/>
    <property type="match status" value="2"/>
</dbReference>
<organism evidence="2 3">
    <name type="scientific">Bizionia hallyeonensis</name>
    <dbReference type="NCBI Taxonomy" id="1123757"/>
    <lineage>
        <taxon>Bacteria</taxon>
        <taxon>Pseudomonadati</taxon>
        <taxon>Bacteroidota</taxon>
        <taxon>Flavobacteriia</taxon>
        <taxon>Flavobacteriales</taxon>
        <taxon>Flavobacteriaceae</taxon>
        <taxon>Bizionia</taxon>
    </lineage>
</organism>
<dbReference type="Gene3D" id="2.20.110.10">
    <property type="entry name" value="Histone H3 K4-specific methyltransferase SET7/9 N-terminal domain"/>
    <property type="match status" value="2"/>
</dbReference>
<dbReference type="PANTHER" id="PTHR33706:SF1">
    <property type="entry name" value="TPR REPEAT PROTEIN"/>
    <property type="match status" value="1"/>
</dbReference>
<keyword evidence="1" id="KW-0732">Signal</keyword>
<comment type="caution">
    <text evidence="2">The sequence shown here is derived from an EMBL/GenBank/DDBJ whole genome shotgun (WGS) entry which is preliminary data.</text>
</comment>
<sequence length="234" mass="26891">MKQILFVLALFMGFMSFAQTFNQFDANGKRDGKWKKNFEGTNVVRYEGAFQHGKEIGVFKFYKNIKGEAVLTATREFNPNTDTAKVTFFGSTGKVISEGLMRDKTYIGDWKYYHNNGTQIMTLEHYNNKGLLEGARFVYYLSGQVAEKALYENGKLHGKTLGFAENGTVIKEHHYKMGNLHGEAKFYNETGVLLVEGTYRNDQKHGIWKYYENGTLKEEKDFTPKSNNPYKKSN</sequence>
<keyword evidence="3" id="KW-1185">Reference proteome</keyword>
<protein>
    <submittedName>
        <fullName evidence="2">Toxin-antitoxin system YwqK family antitoxin</fullName>
    </submittedName>
</protein>
<reference evidence="3" key="1">
    <citation type="journal article" date="2019" name="Int. J. Syst. Evol. Microbiol.">
        <title>The Global Catalogue of Microorganisms (GCM) 10K type strain sequencing project: providing services to taxonomists for standard genome sequencing and annotation.</title>
        <authorList>
            <consortium name="The Broad Institute Genomics Platform"/>
            <consortium name="The Broad Institute Genome Sequencing Center for Infectious Disease"/>
            <person name="Wu L."/>
            <person name="Ma J."/>
        </authorList>
    </citation>
    <scope>NUCLEOTIDE SEQUENCE [LARGE SCALE GENOMIC DNA]</scope>
    <source>
        <strain evidence="3">JCM 17978</strain>
    </source>
</reference>
<dbReference type="InterPro" id="IPR011652">
    <property type="entry name" value="MORN_2"/>
</dbReference>
<gene>
    <name evidence="2" type="ORF">ACFPH8_08775</name>
</gene>
<evidence type="ECO:0000256" key="1">
    <source>
        <dbReference type="SAM" id="SignalP"/>
    </source>
</evidence>
<dbReference type="Proteomes" id="UP001596162">
    <property type="component" value="Unassembled WGS sequence"/>
</dbReference>
<proteinExistence type="predicted"/>
<dbReference type="RefSeq" id="WP_376860221.1">
    <property type="nucleotide sequence ID" value="NZ_JBHSLA010000003.1"/>
</dbReference>
<dbReference type="Pfam" id="PF07661">
    <property type="entry name" value="MORN_2"/>
    <property type="match status" value="4"/>
</dbReference>
<name>A0ABW0C5A6_9FLAO</name>
<evidence type="ECO:0000313" key="2">
    <source>
        <dbReference type="EMBL" id="MFC5195417.1"/>
    </source>
</evidence>
<feature type="signal peptide" evidence="1">
    <location>
        <begin position="1"/>
        <end position="18"/>
    </location>
</feature>
<dbReference type="EMBL" id="JBHSLA010000003">
    <property type="protein sequence ID" value="MFC5195417.1"/>
    <property type="molecule type" value="Genomic_DNA"/>
</dbReference>
<feature type="chain" id="PRO_5047342956" evidence="1">
    <location>
        <begin position="19"/>
        <end position="234"/>
    </location>
</feature>